<dbReference type="SUPFAM" id="SSF55120">
    <property type="entry name" value="Pseudouridine synthase"/>
    <property type="match status" value="1"/>
</dbReference>
<comment type="catalytic activity">
    <reaction evidence="4 7">
        <text>uridine(38/39/40) in tRNA = pseudouridine(38/39/40) in tRNA</text>
        <dbReference type="Rhea" id="RHEA:22376"/>
        <dbReference type="Rhea" id="RHEA-COMP:10085"/>
        <dbReference type="Rhea" id="RHEA-COMP:10087"/>
        <dbReference type="ChEBI" id="CHEBI:65314"/>
        <dbReference type="ChEBI" id="CHEBI:65315"/>
        <dbReference type="EC" id="5.4.99.12"/>
    </reaction>
</comment>
<reference evidence="9 10" key="1">
    <citation type="journal article" date="2019" name="Int. J. Syst. Evol. Microbiol.">
        <title>Faecalibacillus intestinalis gen. nov., sp. nov. and Faecalibacillus faecis sp. nov., isolated from human faeces.</title>
        <authorList>
            <person name="Seo B."/>
            <person name="Jeon K."/>
            <person name="Baek I."/>
            <person name="Lee Y.M."/>
            <person name="Baek K."/>
            <person name="Ko G."/>
        </authorList>
    </citation>
    <scope>NUCLEOTIDE SEQUENCE [LARGE SCALE GENOMIC DNA]</scope>
    <source>
        <strain evidence="9 10">SNUG30099</strain>
    </source>
</reference>
<dbReference type="InterPro" id="IPR020094">
    <property type="entry name" value="TruA/RsuA/RluB/E/F_N"/>
</dbReference>
<sequence>MNRIKCIVSYDGSKFHGFQVQNQFRTVQGEIQKAIKNICKDESIVIHASGRTDAKVHGRRQVFHFDTLREMPEKQWKRAINHFLPNDIYIIDSFLVDENFHSRYSATKKEYHYMLSMNDYSPFETNYIYQYGKELDIEAMRNAAKIFIGEHDFASFCAVDQYGNTIRTLYQIEIENNQGIVTFKLVGNGFRRYMVRHLVGGLIQVGSHRITKEFLEELIESKGQKKCLFKAKPQGLYLHEVFYK</sequence>
<evidence type="ECO:0000256" key="3">
    <source>
        <dbReference type="ARBA" id="ARBA00023235"/>
    </source>
</evidence>
<evidence type="ECO:0000259" key="8">
    <source>
        <dbReference type="Pfam" id="PF01416"/>
    </source>
</evidence>
<evidence type="ECO:0000256" key="6">
    <source>
        <dbReference type="PIRSR" id="PIRSR001430-2"/>
    </source>
</evidence>
<dbReference type="Pfam" id="PF01416">
    <property type="entry name" value="PseudoU_synth_1"/>
    <property type="match status" value="2"/>
</dbReference>
<evidence type="ECO:0000313" key="9">
    <source>
        <dbReference type="EMBL" id="PST35873.1"/>
    </source>
</evidence>
<keyword evidence="2 4" id="KW-0819">tRNA processing</keyword>
<dbReference type="InterPro" id="IPR020097">
    <property type="entry name" value="PsdUridine_synth_TruA_a/b_dom"/>
</dbReference>
<feature type="binding site" evidence="4 6">
    <location>
        <position position="111"/>
    </location>
    <ligand>
        <name>substrate</name>
    </ligand>
</feature>
<dbReference type="AlphaFoldDB" id="A0A2T3FKT6"/>
<dbReference type="PANTHER" id="PTHR11142:SF0">
    <property type="entry name" value="TRNA PSEUDOURIDINE SYNTHASE-LIKE 1"/>
    <property type="match status" value="1"/>
</dbReference>
<dbReference type="GO" id="GO:0160147">
    <property type="term" value="F:tRNA pseudouridine(38-40) synthase activity"/>
    <property type="evidence" value="ECO:0007669"/>
    <property type="project" value="UniProtKB-EC"/>
</dbReference>
<dbReference type="InterPro" id="IPR020095">
    <property type="entry name" value="PsdUridine_synth_TruA_C"/>
</dbReference>
<dbReference type="CDD" id="cd02570">
    <property type="entry name" value="PseudoU_synth_EcTruA"/>
    <property type="match status" value="1"/>
</dbReference>
<feature type="active site" description="Nucleophile" evidence="4 5">
    <location>
        <position position="53"/>
    </location>
</feature>
<dbReference type="EMBL" id="PYLQ01000030">
    <property type="protein sequence ID" value="PST35873.1"/>
    <property type="molecule type" value="Genomic_DNA"/>
</dbReference>
<feature type="domain" description="Pseudouridine synthase I TruA alpha/beta" evidence="8">
    <location>
        <begin position="7"/>
        <end position="104"/>
    </location>
</feature>
<evidence type="ECO:0000256" key="7">
    <source>
        <dbReference type="RuleBase" id="RU003792"/>
    </source>
</evidence>
<dbReference type="NCBIfam" id="TIGR00071">
    <property type="entry name" value="hisT_truA"/>
    <property type="match status" value="1"/>
</dbReference>
<dbReference type="Gene3D" id="3.30.70.660">
    <property type="entry name" value="Pseudouridine synthase I, catalytic domain, C-terminal subdomain"/>
    <property type="match status" value="1"/>
</dbReference>
<dbReference type="RefSeq" id="WP_107030638.1">
    <property type="nucleotide sequence ID" value="NZ_PYLQ01000030.1"/>
</dbReference>
<comment type="subunit">
    <text evidence="4">Homodimer.</text>
</comment>
<evidence type="ECO:0000256" key="5">
    <source>
        <dbReference type="PIRSR" id="PIRSR001430-1"/>
    </source>
</evidence>
<organism evidence="9 10">
    <name type="scientific">Faecalibacillus intestinalis</name>
    <dbReference type="NCBI Taxonomy" id="1982626"/>
    <lineage>
        <taxon>Bacteria</taxon>
        <taxon>Bacillati</taxon>
        <taxon>Bacillota</taxon>
        <taxon>Erysipelotrichia</taxon>
        <taxon>Erysipelotrichales</taxon>
        <taxon>Coprobacillaceae</taxon>
        <taxon>Faecalibacillus</taxon>
    </lineage>
</organism>
<dbReference type="Proteomes" id="UP000240974">
    <property type="component" value="Unassembled WGS sequence"/>
</dbReference>
<dbReference type="EC" id="5.4.99.12" evidence="4"/>
<dbReference type="PANTHER" id="PTHR11142">
    <property type="entry name" value="PSEUDOURIDYLATE SYNTHASE"/>
    <property type="match status" value="1"/>
</dbReference>
<keyword evidence="10" id="KW-1185">Reference proteome</keyword>
<comment type="similarity">
    <text evidence="1 4 7">Belongs to the tRNA pseudouridine synthase TruA family.</text>
</comment>
<comment type="function">
    <text evidence="4">Formation of pseudouridine at positions 38, 39 and 40 in the anticodon stem and loop of transfer RNAs.</text>
</comment>
<proteinExistence type="inferred from homology"/>
<evidence type="ECO:0000313" key="10">
    <source>
        <dbReference type="Proteomes" id="UP000240974"/>
    </source>
</evidence>
<evidence type="ECO:0000256" key="1">
    <source>
        <dbReference type="ARBA" id="ARBA00009375"/>
    </source>
</evidence>
<dbReference type="InterPro" id="IPR001406">
    <property type="entry name" value="PsdUridine_synth_TruA"/>
</dbReference>
<feature type="domain" description="Pseudouridine synthase I TruA alpha/beta" evidence="8">
    <location>
        <begin position="143"/>
        <end position="243"/>
    </location>
</feature>
<dbReference type="GO" id="GO:0031119">
    <property type="term" value="P:tRNA pseudouridine synthesis"/>
    <property type="evidence" value="ECO:0007669"/>
    <property type="project" value="UniProtKB-UniRule"/>
</dbReference>
<keyword evidence="3 4" id="KW-0413">Isomerase</keyword>
<dbReference type="Gene3D" id="3.30.70.580">
    <property type="entry name" value="Pseudouridine synthase I, catalytic domain, N-terminal subdomain"/>
    <property type="match status" value="1"/>
</dbReference>
<dbReference type="InterPro" id="IPR020103">
    <property type="entry name" value="PsdUridine_synth_cat_dom_sf"/>
</dbReference>
<gene>
    <name evidence="4" type="primary">truA</name>
    <name evidence="9" type="ORF">C7U54_13710</name>
</gene>
<accession>A0A2T3FKT6</accession>
<protein>
    <recommendedName>
        <fullName evidence="4">tRNA pseudouridine synthase A</fullName>
        <ecNumber evidence="4">5.4.99.12</ecNumber>
    </recommendedName>
    <alternativeName>
        <fullName evidence="4">tRNA pseudouridine(38-40) synthase</fullName>
    </alternativeName>
    <alternativeName>
        <fullName evidence="4">tRNA pseudouridylate synthase I</fullName>
    </alternativeName>
    <alternativeName>
        <fullName evidence="4">tRNA-uridine isomerase I</fullName>
    </alternativeName>
</protein>
<dbReference type="GO" id="GO:0003723">
    <property type="term" value="F:RNA binding"/>
    <property type="evidence" value="ECO:0007669"/>
    <property type="project" value="InterPro"/>
</dbReference>
<name>A0A2T3FKT6_9FIRM</name>
<evidence type="ECO:0000256" key="2">
    <source>
        <dbReference type="ARBA" id="ARBA00022694"/>
    </source>
</evidence>
<comment type="caution">
    <text evidence="4">Lacks conserved residue(s) required for the propagation of feature annotation.</text>
</comment>
<evidence type="ECO:0000256" key="4">
    <source>
        <dbReference type="HAMAP-Rule" id="MF_00171"/>
    </source>
</evidence>
<dbReference type="HAMAP" id="MF_00171">
    <property type="entry name" value="TruA"/>
    <property type="match status" value="1"/>
</dbReference>
<dbReference type="FunFam" id="3.30.70.580:FF:000001">
    <property type="entry name" value="tRNA pseudouridine synthase A"/>
    <property type="match status" value="1"/>
</dbReference>
<comment type="caution">
    <text evidence="9">The sequence shown here is derived from an EMBL/GenBank/DDBJ whole genome shotgun (WGS) entry which is preliminary data.</text>
</comment>
<dbReference type="PIRSF" id="PIRSF001430">
    <property type="entry name" value="tRNA_psdUrid_synth"/>
    <property type="match status" value="1"/>
</dbReference>